<keyword evidence="6" id="KW-0808">Transferase</keyword>
<evidence type="ECO:0000256" key="7">
    <source>
        <dbReference type="ARBA" id="ARBA00022786"/>
    </source>
</evidence>
<comment type="caution">
    <text evidence="13">The sequence shown here is derived from an EMBL/GenBank/DDBJ whole genome shotgun (WGS) entry which is preliminary data.</text>
</comment>
<dbReference type="GO" id="GO:0000209">
    <property type="term" value="P:protein polyubiquitination"/>
    <property type="evidence" value="ECO:0007669"/>
    <property type="project" value="TreeGrafter"/>
</dbReference>
<feature type="domain" description="PPIase cyclophilin-type" evidence="12">
    <location>
        <begin position="234"/>
        <end position="381"/>
    </location>
</feature>
<dbReference type="SUPFAM" id="SSF57850">
    <property type="entry name" value="RING/U-box"/>
    <property type="match status" value="1"/>
</dbReference>
<dbReference type="VEuPathDB" id="FungiDB:TRICI_005727"/>
<reference evidence="13" key="1">
    <citation type="journal article" date="2019" name="G3 (Bethesda)">
        <title>Genome Assemblies of Two Rare Opportunistic Yeast Pathogens: Diutina rugosa (syn. Candida rugosa) and Trichomonascus ciferrii (syn. Candida ciferrii).</title>
        <authorList>
            <person name="Mixao V."/>
            <person name="Saus E."/>
            <person name="Hansen A.P."/>
            <person name="Lass-Florl C."/>
            <person name="Gabaldon T."/>
        </authorList>
    </citation>
    <scope>NUCLEOTIDE SEQUENCE</scope>
    <source>
        <strain evidence="13">CBS 4856</strain>
    </source>
</reference>
<evidence type="ECO:0000313" key="14">
    <source>
        <dbReference type="Proteomes" id="UP000761534"/>
    </source>
</evidence>
<dbReference type="GO" id="GO:0061630">
    <property type="term" value="F:ubiquitin protein ligase activity"/>
    <property type="evidence" value="ECO:0007669"/>
    <property type="project" value="UniProtKB-EC"/>
</dbReference>
<protein>
    <recommendedName>
        <fullName evidence="12">PPIase cyclophilin-type domain-containing protein</fullName>
    </recommendedName>
</protein>
<accession>A0A642UQB6</accession>
<comment type="subcellular location">
    <subcellularLocation>
        <location evidence="4">Nucleus</location>
    </subcellularLocation>
</comment>
<organism evidence="13 14">
    <name type="scientific">Trichomonascus ciferrii</name>
    <dbReference type="NCBI Taxonomy" id="44093"/>
    <lineage>
        <taxon>Eukaryota</taxon>
        <taxon>Fungi</taxon>
        <taxon>Dikarya</taxon>
        <taxon>Ascomycota</taxon>
        <taxon>Saccharomycotina</taxon>
        <taxon>Dipodascomycetes</taxon>
        <taxon>Dipodascales</taxon>
        <taxon>Trichomonascaceae</taxon>
        <taxon>Trichomonascus</taxon>
        <taxon>Trichomonascus ciferrii complex</taxon>
    </lineage>
</organism>
<dbReference type="Gene3D" id="3.30.40.10">
    <property type="entry name" value="Zinc/RING finger domain, C3HC4 (zinc finger)"/>
    <property type="match status" value="1"/>
</dbReference>
<feature type="region of interest" description="Disordered" evidence="11">
    <location>
        <begin position="173"/>
        <end position="209"/>
    </location>
</feature>
<keyword evidence="7" id="KW-0833">Ubl conjugation pathway</keyword>
<keyword evidence="9" id="KW-0413">Isomerase</keyword>
<dbReference type="PROSITE" id="PS50072">
    <property type="entry name" value="CSA_PPIASE_2"/>
    <property type="match status" value="1"/>
</dbReference>
<comment type="catalytic activity">
    <reaction evidence="2">
        <text>[protein]-peptidylproline (omega=180) = [protein]-peptidylproline (omega=0)</text>
        <dbReference type="Rhea" id="RHEA:16237"/>
        <dbReference type="Rhea" id="RHEA-COMP:10747"/>
        <dbReference type="Rhea" id="RHEA-COMP:10748"/>
        <dbReference type="ChEBI" id="CHEBI:83833"/>
        <dbReference type="ChEBI" id="CHEBI:83834"/>
        <dbReference type="EC" id="5.2.1.8"/>
    </reaction>
</comment>
<dbReference type="Pfam" id="PF04641">
    <property type="entry name" value="Rtf2"/>
    <property type="match status" value="1"/>
</dbReference>
<feature type="region of interest" description="Disordered" evidence="11">
    <location>
        <begin position="385"/>
        <end position="407"/>
    </location>
</feature>
<gene>
    <name evidence="13" type="ORF">TRICI_005727</name>
</gene>
<dbReference type="PANTHER" id="PTHR45625">
    <property type="entry name" value="PEPTIDYL-PROLYL CIS-TRANS ISOMERASE-RELATED"/>
    <property type="match status" value="1"/>
</dbReference>
<dbReference type="PANTHER" id="PTHR45625:SF1">
    <property type="entry name" value="RING-TYPE E3 UBIQUITIN-PROTEIN LIGASE PPIL2"/>
    <property type="match status" value="1"/>
</dbReference>
<dbReference type="OrthoDB" id="193499at2759"/>
<evidence type="ECO:0000256" key="1">
    <source>
        <dbReference type="ARBA" id="ARBA00000900"/>
    </source>
</evidence>
<evidence type="ECO:0000259" key="12">
    <source>
        <dbReference type="PROSITE" id="PS50072"/>
    </source>
</evidence>
<sequence>MGKGTDKLFITHSEWSSGGHSMGGGADSVKVDRTVSKLPFWTCSISQQPIGENCGVADVHGHVYDIKNVFPYIRKHSRNPVTHEPMESHNELIKLKLTKNAEGKYVDPVTLKEFQTLSDVVLIRPSGRVYFEQTIRENNIKQRFWRDLVSDEEFKKADIIKLIGGAGVRKSTIATKKKESMSTKASTNLTPSAPTLTSTAADAPTGPTAREREIELERQLKPKRFTETGYATIETELGTLNVELYPKYSPKAVYNFVKLAQQGYFDGISFHRNIKHFMIQTGDPTGTGSGGKSIFGKPFADETNTPMKHDDRGVLAMANKGKNTNTSQFFITYRRCPHLDGKHTVFGKVVGGLDVLDKLERLPVREDDTPIQPIHMQSVKIQIDPFGNMSENKSFKDTSDETIDDDTPWLKRDASKQLSIGKYLKRTNEQQKLSNTDESEEQDDDLPKKRKKTTLSQSTFAAW</sequence>
<feature type="compositionally biased region" description="Polar residues" evidence="11">
    <location>
        <begin position="454"/>
        <end position="463"/>
    </location>
</feature>
<evidence type="ECO:0000313" key="13">
    <source>
        <dbReference type="EMBL" id="KAA8903289.1"/>
    </source>
</evidence>
<evidence type="ECO:0000256" key="11">
    <source>
        <dbReference type="SAM" id="MobiDB-lite"/>
    </source>
</evidence>
<dbReference type="InterPro" id="IPR029000">
    <property type="entry name" value="Cyclophilin-like_dom_sf"/>
</dbReference>
<dbReference type="AlphaFoldDB" id="A0A642UQB6"/>
<comment type="function">
    <text evidence="3">May catalyze the cis-trans isomerization of proline imidic peptide bonds in oligopeptides thereby assisting the folding of proteins. May also function as a chaperone, playing a role in intracellular transport of proteins. May also have a protein ubiquitin ligase activity acting as an E3 ubiquitin protein ligase or as a ubiquitin-ubiquitin ligase promoting elongation of ubiquitin chains on proteins.</text>
</comment>
<dbReference type="InterPro" id="IPR013083">
    <property type="entry name" value="Znf_RING/FYVE/PHD"/>
</dbReference>
<evidence type="ECO:0000256" key="8">
    <source>
        <dbReference type="ARBA" id="ARBA00023110"/>
    </source>
</evidence>
<dbReference type="EMBL" id="SWFS01000443">
    <property type="protein sequence ID" value="KAA8903289.1"/>
    <property type="molecule type" value="Genomic_DNA"/>
</dbReference>
<comment type="similarity">
    <text evidence="5">Belongs to the cyclophilin-type PPIase family. PPIL2 subfamily.</text>
</comment>
<dbReference type="Gene3D" id="2.40.100.10">
    <property type="entry name" value="Cyclophilin-like"/>
    <property type="match status" value="1"/>
</dbReference>
<evidence type="ECO:0000256" key="6">
    <source>
        <dbReference type="ARBA" id="ARBA00022679"/>
    </source>
</evidence>
<proteinExistence type="inferred from homology"/>
<dbReference type="PRINTS" id="PR00153">
    <property type="entry name" value="CSAPPISMRASE"/>
</dbReference>
<dbReference type="FunFam" id="2.40.100.10:FF:000014">
    <property type="entry name" value="Peptidyl-prolyl cis-trans isomerase cyp65"/>
    <property type="match status" value="1"/>
</dbReference>
<evidence type="ECO:0000256" key="5">
    <source>
        <dbReference type="ARBA" id="ARBA00007930"/>
    </source>
</evidence>
<feature type="compositionally biased region" description="Low complexity" evidence="11">
    <location>
        <begin position="186"/>
        <end position="205"/>
    </location>
</feature>
<name>A0A642UQB6_9ASCO</name>
<evidence type="ECO:0000256" key="10">
    <source>
        <dbReference type="ARBA" id="ARBA00023242"/>
    </source>
</evidence>
<keyword evidence="8" id="KW-0697">Rotamase</keyword>
<dbReference type="Proteomes" id="UP000761534">
    <property type="component" value="Unassembled WGS sequence"/>
</dbReference>
<dbReference type="InterPro" id="IPR002130">
    <property type="entry name" value="Cyclophilin-type_PPIase_dom"/>
</dbReference>
<dbReference type="InterPro" id="IPR044666">
    <property type="entry name" value="Cyclophilin_A-like"/>
</dbReference>
<dbReference type="Pfam" id="PF00160">
    <property type="entry name" value="Pro_isomerase"/>
    <property type="match status" value="1"/>
</dbReference>
<dbReference type="GO" id="GO:0071013">
    <property type="term" value="C:catalytic step 2 spliceosome"/>
    <property type="evidence" value="ECO:0007669"/>
    <property type="project" value="TreeGrafter"/>
</dbReference>
<dbReference type="GO" id="GO:0003755">
    <property type="term" value="F:peptidyl-prolyl cis-trans isomerase activity"/>
    <property type="evidence" value="ECO:0007669"/>
    <property type="project" value="UniProtKB-KW"/>
</dbReference>
<dbReference type="SUPFAM" id="SSF50891">
    <property type="entry name" value="Cyclophilin-like"/>
    <property type="match status" value="1"/>
</dbReference>
<evidence type="ECO:0000256" key="9">
    <source>
        <dbReference type="ARBA" id="ARBA00023235"/>
    </source>
</evidence>
<keyword evidence="10" id="KW-0539">Nucleus</keyword>
<evidence type="ECO:0000256" key="3">
    <source>
        <dbReference type="ARBA" id="ARBA00003697"/>
    </source>
</evidence>
<comment type="catalytic activity">
    <reaction evidence="1">
        <text>S-ubiquitinyl-[E2 ubiquitin-conjugating enzyme]-L-cysteine + [acceptor protein]-L-lysine = [E2 ubiquitin-conjugating enzyme]-L-cysteine + N(6)-ubiquitinyl-[acceptor protein]-L-lysine.</text>
        <dbReference type="EC" id="2.3.2.27"/>
    </reaction>
</comment>
<evidence type="ECO:0000256" key="2">
    <source>
        <dbReference type="ARBA" id="ARBA00000971"/>
    </source>
</evidence>
<keyword evidence="14" id="KW-1185">Reference proteome</keyword>
<feature type="region of interest" description="Disordered" evidence="11">
    <location>
        <begin position="420"/>
        <end position="463"/>
    </location>
</feature>
<evidence type="ECO:0000256" key="4">
    <source>
        <dbReference type="ARBA" id="ARBA00004123"/>
    </source>
</evidence>